<feature type="repeat" description="ANK" evidence="3">
    <location>
        <begin position="93"/>
        <end position="125"/>
    </location>
</feature>
<keyword evidence="5" id="KW-1185">Reference proteome</keyword>
<dbReference type="PANTHER" id="PTHR24198">
    <property type="entry name" value="ANKYRIN REPEAT AND PROTEIN KINASE DOMAIN-CONTAINING PROTEIN"/>
    <property type="match status" value="1"/>
</dbReference>
<evidence type="ECO:0000256" key="3">
    <source>
        <dbReference type="PROSITE-ProRule" id="PRU00023"/>
    </source>
</evidence>
<evidence type="ECO:0000256" key="1">
    <source>
        <dbReference type="ARBA" id="ARBA00022737"/>
    </source>
</evidence>
<dbReference type="Proteomes" id="UP001224890">
    <property type="component" value="Unassembled WGS sequence"/>
</dbReference>
<dbReference type="InterPro" id="IPR036770">
    <property type="entry name" value="Ankyrin_rpt-contain_sf"/>
</dbReference>
<dbReference type="RefSeq" id="XP_060436385.1">
    <property type="nucleotide sequence ID" value="XM_060571602.1"/>
</dbReference>
<organism evidence="4 5">
    <name type="scientific">Colletotrichum godetiae</name>
    <dbReference type="NCBI Taxonomy" id="1209918"/>
    <lineage>
        <taxon>Eukaryota</taxon>
        <taxon>Fungi</taxon>
        <taxon>Dikarya</taxon>
        <taxon>Ascomycota</taxon>
        <taxon>Pezizomycotina</taxon>
        <taxon>Sordariomycetes</taxon>
        <taxon>Hypocreomycetidae</taxon>
        <taxon>Glomerellales</taxon>
        <taxon>Glomerellaceae</taxon>
        <taxon>Colletotrichum</taxon>
        <taxon>Colletotrichum acutatum species complex</taxon>
    </lineage>
</organism>
<protein>
    <submittedName>
        <fullName evidence="4">Ankyrin repeat-containing domain protein</fullName>
    </submittedName>
</protein>
<name>A0AAJ0B1B8_9PEZI</name>
<sequence>MPCETALSGAVSNGHFDVTVILLQAGAVVSLSYVGADVLARAMARGFGAAVELLLSKSIQVGEWALEEAFKGISPRISDMLLDKISDVDAVAYFSNALLPASQEGHYDLTKALLERGAKTNVTDASGMSALSLAAGNGHESVFKLLLHHEALNFIDVNYKCHPLYAASRAGHSKIIQLLPLDDIGLDIIYESAVVALQFGSFDAVELLLKRFNPCQLGIQYNVLVEATRAAVRRGNHRLVKLLLQYGVDANTMGSNGSSLLHNMFIPERAPLGEKSVRIGFSRRMAMADLLLQYGARGSTPSPDAFGHVKQQYVEMVHALQSKVMFRERAGGRDFIPYQVSLETLEDGEIRLHVSR</sequence>
<reference evidence="4" key="1">
    <citation type="submission" date="2021-06" db="EMBL/GenBank/DDBJ databases">
        <title>Comparative genomics, transcriptomics and evolutionary studies reveal genomic signatures of adaptation to plant cell wall in hemibiotrophic fungi.</title>
        <authorList>
            <consortium name="DOE Joint Genome Institute"/>
            <person name="Baroncelli R."/>
            <person name="Diaz J.F."/>
            <person name="Benocci T."/>
            <person name="Peng M."/>
            <person name="Battaglia E."/>
            <person name="Haridas S."/>
            <person name="Andreopoulos W."/>
            <person name="Labutti K."/>
            <person name="Pangilinan J."/>
            <person name="Floch G.L."/>
            <person name="Makela M.R."/>
            <person name="Henrissat B."/>
            <person name="Grigoriev I.V."/>
            <person name="Crouch J.A."/>
            <person name="De Vries R.P."/>
            <person name="Sukno S.A."/>
            <person name="Thon M.R."/>
        </authorList>
    </citation>
    <scope>NUCLEOTIDE SEQUENCE</scope>
    <source>
        <strain evidence="4">CBS 193.32</strain>
    </source>
</reference>
<dbReference type="SUPFAM" id="SSF48403">
    <property type="entry name" value="Ankyrin repeat"/>
    <property type="match status" value="1"/>
</dbReference>
<dbReference type="PROSITE" id="PS50088">
    <property type="entry name" value="ANK_REPEAT"/>
    <property type="match status" value="1"/>
</dbReference>
<dbReference type="InterPro" id="IPR002110">
    <property type="entry name" value="Ankyrin_rpt"/>
</dbReference>
<dbReference type="GeneID" id="85456128"/>
<dbReference type="Pfam" id="PF12796">
    <property type="entry name" value="Ank_2"/>
    <property type="match status" value="1"/>
</dbReference>
<accession>A0AAJ0B1B8</accession>
<evidence type="ECO:0000256" key="2">
    <source>
        <dbReference type="ARBA" id="ARBA00023043"/>
    </source>
</evidence>
<evidence type="ECO:0000313" key="5">
    <source>
        <dbReference type="Proteomes" id="UP001224890"/>
    </source>
</evidence>
<evidence type="ECO:0000313" key="4">
    <source>
        <dbReference type="EMBL" id="KAK1700628.1"/>
    </source>
</evidence>
<proteinExistence type="predicted"/>
<comment type="caution">
    <text evidence="4">The sequence shown here is derived from an EMBL/GenBank/DDBJ whole genome shotgun (WGS) entry which is preliminary data.</text>
</comment>
<keyword evidence="2 3" id="KW-0040">ANK repeat</keyword>
<dbReference type="SMART" id="SM00248">
    <property type="entry name" value="ANK"/>
    <property type="match status" value="6"/>
</dbReference>
<dbReference type="Gene3D" id="1.25.40.20">
    <property type="entry name" value="Ankyrin repeat-containing domain"/>
    <property type="match status" value="1"/>
</dbReference>
<keyword evidence="1" id="KW-0677">Repeat</keyword>
<dbReference type="PANTHER" id="PTHR24198:SF165">
    <property type="entry name" value="ANKYRIN REPEAT-CONTAINING PROTEIN-RELATED"/>
    <property type="match status" value="1"/>
</dbReference>
<dbReference type="EMBL" id="JAHMHR010000002">
    <property type="protein sequence ID" value="KAK1700628.1"/>
    <property type="molecule type" value="Genomic_DNA"/>
</dbReference>
<dbReference type="AlphaFoldDB" id="A0AAJ0B1B8"/>
<gene>
    <name evidence="4" type="ORF">BDP55DRAFT_626187</name>
</gene>